<dbReference type="Pfam" id="PF13369">
    <property type="entry name" value="Transglut_core2"/>
    <property type="match status" value="1"/>
</dbReference>
<dbReference type="EMBL" id="JAFREP010000006">
    <property type="protein sequence ID" value="MBO1318579.1"/>
    <property type="molecule type" value="Genomic_DNA"/>
</dbReference>
<evidence type="ECO:0000313" key="3">
    <source>
        <dbReference type="EMBL" id="MBO1317272.1"/>
    </source>
</evidence>
<sequence>MLYLMMLLCLQGQAEPALILPDRTYRGQTIWDLPNAVEAEIDMGLWALILAKHVQPDLDIPRYLAILDEIAAVVQRGLPSDNDDMAVLMITQIVLYQPGHWNNSQVYRYDLDDPFGDRGHNRLLSTYIDTRLGNCVSMPTLYWAVLQRVDPGLELYGVEAPHHLFFRMRNRQTGAWVNMEATNGKTARDVWIQEQTGVTKAQIKAGLYMKNLSKKQVLAVLLRDIEQRAVVAGDWQEALRINALIEQVDGQAVWVRVNRAAILHKEVEAMVGAAAQAGRRLTQEEYRLAKEKSEAGEALFAWARERGWVPLDPEIRRKTASPEAKKP</sequence>
<protein>
    <recommendedName>
        <fullName evidence="2">Protein SirB1 N-terminal domain-containing protein</fullName>
    </recommendedName>
</protein>
<evidence type="ECO:0000313" key="5">
    <source>
        <dbReference type="Proteomes" id="UP000664417"/>
    </source>
</evidence>
<organism evidence="3 5">
    <name type="scientific">Acanthopleuribacter pedis</name>
    <dbReference type="NCBI Taxonomy" id="442870"/>
    <lineage>
        <taxon>Bacteria</taxon>
        <taxon>Pseudomonadati</taxon>
        <taxon>Acidobacteriota</taxon>
        <taxon>Holophagae</taxon>
        <taxon>Acanthopleuribacterales</taxon>
        <taxon>Acanthopleuribacteraceae</taxon>
        <taxon>Acanthopleuribacter</taxon>
    </lineage>
</organism>
<proteinExistence type="inferred from homology"/>
<evidence type="ECO:0000313" key="4">
    <source>
        <dbReference type="EMBL" id="MBO1318579.1"/>
    </source>
</evidence>
<keyword evidence="5" id="KW-1185">Reference proteome</keyword>
<dbReference type="EMBL" id="JAFREP010000002">
    <property type="protein sequence ID" value="MBO1317272.1"/>
    <property type="molecule type" value="Genomic_DNA"/>
</dbReference>
<comment type="similarity">
    <text evidence="1">Belongs to the UPF0162 family.</text>
</comment>
<name>A0A8J7PZ07_9BACT</name>
<dbReference type="Proteomes" id="UP000664417">
    <property type="component" value="Unassembled WGS sequence"/>
</dbReference>
<gene>
    <name evidence="3" type="ORF">J3U88_02285</name>
    <name evidence="4" type="ORF">J3U88_08925</name>
</gene>
<dbReference type="AlphaFoldDB" id="A0A8J7PZ07"/>
<feature type="domain" description="Protein SirB1 N-terminal" evidence="2">
    <location>
        <begin position="63"/>
        <end position="219"/>
    </location>
</feature>
<evidence type="ECO:0000256" key="1">
    <source>
        <dbReference type="ARBA" id="ARBA00007100"/>
    </source>
</evidence>
<evidence type="ECO:0000259" key="2">
    <source>
        <dbReference type="Pfam" id="PF13369"/>
    </source>
</evidence>
<comment type="caution">
    <text evidence="3">The sequence shown here is derived from an EMBL/GenBank/DDBJ whole genome shotgun (WGS) entry which is preliminary data.</text>
</comment>
<dbReference type="RefSeq" id="WP_207856509.1">
    <property type="nucleotide sequence ID" value="NZ_JAFREP010000002.1"/>
</dbReference>
<reference evidence="3" key="1">
    <citation type="submission" date="2021-03" db="EMBL/GenBank/DDBJ databases">
        <authorList>
            <person name="Wang G."/>
        </authorList>
    </citation>
    <scope>NUCLEOTIDE SEQUENCE</scope>
    <source>
        <strain evidence="3">KCTC 12899</strain>
    </source>
</reference>
<accession>A0A8J7PZ07</accession>
<dbReference type="InterPro" id="IPR032698">
    <property type="entry name" value="SirB1_N"/>
</dbReference>